<dbReference type="EMBL" id="PGTK01000001">
    <property type="protein sequence ID" value="PJF32303.1"/>
    <property type="molecule type" value="Genomic_DNA"/>
</dbReference>
<keyword evidence="3" id="KW-0479">Metal-binding</keyword>
<dbReference type="SUPFAM" id="SSF52833">
    <property type="entry name" value="Thioredoxin-like"/>
    <property type="match status" value="1"/>
</dbReference>
<dbReference type="GO" id="GO:0046872">
    <property type="term" value="F:metal ion binding"/>
    <property type="evidence" value="ECO:0007669"/>
    <property type="project" value="UniProtKB-KW"/>
</dbReference>
<evidence type="ECO:0000256" key="1">
    <source>
        <dbReference type="ARBA" id="ARBA00010996"/>
    </source>
</evidence>
<evidence type="ECO:0000313" key="7">
    <source>
        <dbReference type="Proteomes" id="UP000228921"/>
    </source>
</evidence>
<evidence type="ECO:0000256" key="3">
    <source>
        <dbReference type="PIRSR" id="PIRSR603782-1"/>
    </source>
</evidence>
<proteinExistence type="inferred from homology"/>
<protein>
    <submittedName>
        <fullName evidence="6">SCO family protein</fullName>
    </submittedName>
</protein>
<feature type="disulfide bond" description="Redox-active" evidence="4">
    <location>
        <begin position="112"/>
        <end position="116"/>
    </location>
</feature>
<comment type="caution">
    <text evidence="6">The sequence shown here is derived from an EMBL/GenBank/DDBJ whole genome shotgun (WGS) entry which is preliminary data.</text>
</comment>
<dbReference type="CDD" id="cd02968">
    <property type="entry name" value="SCO"/>
    <property type="match status" value="1"/>
</dbReference>
<feature type="domain" description="Thioredoxin" evidence="5">
    <location>
        <begin position="74"/>
        <end position="237"/>
    </location>
</feature>
<dbReference type="InterPro" id="IPR036249">
    <property type="entry name" value="Thioredoxin-like_sf"/>
</dbReference>
<dbReference type="PROSITE" id="PS51352">
    <property type="entry name" value="THIOREDOXIN_2"/>
    <property type="match status" value="1"/>
</dbReference>
<dbReference type="PANTHER" id="PTHR12151">
    <property type="entry name" value="ELECTRON TRANSPORT PROTIN SCO1/SENC FAMILY MEMBER"/>
    <property type="match status" value="1"/>
</dbReference>
<dbReference type="Pfam" id="PF02630">
    <property type="entry name" value="SCO1-SenC"/>
    <property type="match status" value="1"/>
</dbReference>
<name>A0A2M8P443_9CHLR</name>
<feature type="binding site" evidence="3">
    <location>
        <position position="116"/>
    </location>
    <ligand>
        <name>Cu cation</name>
        <dbReference type="ChEBI" id="CHEBI:23378"/>
    </ligand>
</feature>
<dbReference type="AlphaFoldDB" id="A0A2M8P443"/>
<evidence type="ECO:0000259" key="5">
    <source>
        <dbReference type="PROSITE" id="PS51352"/>
    </source>
</evidence>
<gene>
    <name evidence="6" type="ORF">CUN51_01355</name>
</gene>
<evidence type="ECO:0000256" key="4">
    <source>
        <dbReference type="PIRSR" id="PIRSR603782-2"/>
    </source>
</evidence>
<organism evidence="6 7">
    <name type="scientific">Candidatus Thermofonsia Clade 1 bacterium</name>
    <dbReference type="NCBI Taxonomy" id="2364210"/>
    <lineage>
        <taxon>Bacteria</taxon>
        <taxon>Bacillati</taxon>
        <taxon>Chloroflexota</taxon>
        <taxon>Candidatus Thermofontia</taxon>
        <taxon>Candidatus Thermofonsia Clade 1</taxon>
    </lineage>
</organism>
<dbReference type="InterPro" id="IPR013766">
    <property type="entry name" value="Thioredoxin_domain"/>
</dbReference>
<dbReference type="PANTHER" id="PTHR12151:SF25">
    <property type="entry name" value="LINALOOL DEHYDRATASE_ISOMERASE DOMAIN-CONTAINING PROTEIN"/>
    <property type="match status" value="1"/>
</dbReference>
<feature type="binding site" evidence="3">
    <location>
        <position position="112"/>
    </location>
    <ligand>
        <name>Cu cation</name>
        <dbReference type="ChEBI" id="CHEBI:23378"/>
    </ligand>
</feature>
<keyword evidence="4" id="KW-1015">Disulfide bond</keyword>
<feature type="binding site" evidence="3">
    <location>
        <position position="202"/>
    </location>
    <ligand>
        <name>Cu cation</name>
        <dbReference type="ChEBI" id="CHEBI:23378"/>
    </ligand>
</feature>
<evidence type="ECO:0000313" key="6">
    <source>
        <dbReference type="EMBL" id="PJF32303.1"/>
    </source>
</evidence>
<accession>A0A2M8P443</accession>
<comment type="similarity">
    <text evidence="1">Belongs to the SCO1/2 family.</text>
</comment>
<dbReference type="Proteomes" id="UP000228921">
    <property type="component" value="Unassembled WGS sequence"/>
</dbReference>
<dbReference type="InterPro" id="IPR003782">
    <property type="entry name" value="SCO1/SenC"/>
</dbReference>
<dbReference type="Gene3D" id="3.40.30.10">
    <property type="entry name" value="Glutaredoxin"/>
    <property type="match status" value="1"/>
</dbReference>
<sequence>MSLSLAFEPSLRLVQRLLCEQSPQMAFGESFPMKLTTLVLLLAVFLSACAQAAPTPTSVPTQTPVPLPTGVRPLDPPVALPDFRLTDGRNQPFTRQNLTDRWTLMSFGYTHCPDVCPITLANFTLVRRALGEQAERVAFIFVSVDGARDTPEVLSRYIANFDPTFIGLTGSEMEIRPVTQAFGVRYEIVKPEGTQADYLINHTASSFLVNPKGELARIYSYGTDPEVIAADIRSLIMN</sequence>
<evidence type="ECO:0000256" key="2">
    <source>
        <dbReference type="ARBA" id="ARBA00023008"/>
    </source>
</evidence>
<keyword evidence="2 3" id="KW-0186">Copper</keyword>
<reference evidence="6 7" key="1">
    <citation type="submission" date="2017-11" db="EMBL/GenBank/DDBJ databases">
        <title>Evolution of Phototrophy in the Chloroflexi Phylum Driven by Horizontal Gene Transfer.</title>
        <authorList>
            <person name="Ward L.M."/>
            <person name="Hemp J."/>
            <person name="Shih P.M."/>
            <person name="Mcglynn S.E."/>
            <person name="Fischer W."/>
        </authorList>
    </citation>
    <scope>NUCLEOTIDE SEQUENCE [LARGE SCALE GENOMIC DNA]</scope>
    <source>
        <strain evidence="6">CP2_2F</strain>
    </source>
</reference>
<dbReference type="FunFam" id="3.40.30.10:FF:000013">
    <property type="entry name" value="Blast:Protein SCO1 homolog, mitochondrial"/>
    <property type="match status" value="1"/>
</dbReference>